<keyword evidence="3 6" id="KW-0812">Transmembrane</keyword>
<evidence type="ECO:0000256" key="4">
    <source>
        <dbReference type="ARBA" id="ARBA00022989"/>
    </source>
</evidence>
<proteinExistence type="predicted"/>
<dbReference type="Pfam" id="PF01810">
    <property type="entry name" value="LysE"/>
    <property type="match status" value="1"/>
</dbReference>
<accession>A0AAE9XMN8</accession>
<evidence type="ECO:0000256" key="3">
    <source>
        <dbReference type="ARBA" id="ARBA00022692"/>
    </source>
</evidence>
<dbReference type="PANTHER" id="PTHR30086:SF20">
    <property type="entry name" value="ARGININE EXPORTER PROTEIN ARGO-RELATED"/>
    <property type="match status" value="1"/>
</dbReference>
<evidence type="ECO:0000256" key="1">
    <source>
        <dbReference type="ARBA" id="ARBA00004651"/>
    </source>
</evidence>
<protein>
    <submittedName>
        <fullName evidence="7">LysE family transporter</fullName>
    </submittedName>
</protein>
<feature type="transmembrane region" description="Helical" evidence="6">
    <location>
        <begin position="6"/>
        <end position="28"/>
    </location>
</feature>
<evidence type="ECO:0000313" key="8">
    <source>
        <dbReference type="Proteomes" id="UP001217500"/>
    </source>
</evidence>
<keyword evidence="8" id="KW-1185">Reference proteome</keyword>
<feature type="transmembrane region" description="Helical" evidence="6">
    <location>
        <begin position="155"/>
        <end position="173"/>
    </location>
</feature>
<dbReference type="PANTHER" id="PTHR30086">
    <property type="entry name" value="ARGININE EXPORTER PROTEIN ARGO"/>
    <property type="match status" value="1"/>
</dbReference>
<evidence type="ECO:0000256" key="6">
    <source>
        <dbReference type="SAM" id="Phobius"/>
    </source>
</evidence>
<keyword evidence="5 6" id="KW-0472">Membrane</keyword>
<name>A0AAE9XMN8_9PROT</name>
<keyword evidence="4 6" id="KW-1133">Transmembrane helix</keyword>
<gene>
    <name evidence="7" type="ORF">PH603_14700</name>
</gene>
<sequence length="212" mass="22430">MGAVEYLFWGMAFGFILSVPVGPVNMLCLQRGLRGHPVDAFLIGVAAAVGDAIFAALSAFSVDLVRSLFLAHDRILAVAGGLIMMGFALHIWRSHPHLTPEEGTSAGRGTIRTMAATLALTLSNPGIFVGLIGLYSAVGIGDLGAGGGKAHVEGLSLVAGVFLGAILWWLLLASIANRLRERISDQHLEWINRGSAILILCFAFFAFFTLLA</sequence>
<dbReference type="GO" id="GO:0015171">
    <property type="term" value="F:amino acid transmembrane transporter activity"/>
    <property type="evidence" value="ECO:0007669"/>
    <property type="project" value="TreeGrafter"/>
</dbReference>
<feature type="transmembrane region" description="Helical" evidence="6">
    <location>
        <begin position="194"/>
        <end position="211"/>
    </location>
</feature>
<dbReference type="KEGG" id="gso:PH603_14700"/>
<dbReference type="EMBL" id="CP116805">
    <property type="protein sequence ID" value="WCL53787.1"/>
    <property type="molecule type" value="Genomic_DNA"/>
</dbReference>
<dbReference type="AlphaFoldDB" id="A0AAE9XMN8"/>
<dbReference type="GO" id="GO:0005886">
    <property type="term" value="C:plasma membrane"/>
    <property type="evidence" value="ECO:0007669"/>
    <property type="project" value="UniProtKB-SubCell"/>
</dbReference>
<feature type="transmembrane region" description="Helical" evidence="6">
    <location>
        <begin position="113"/>
        <end position="135"/>
    </location>
</feature>
<feature type="transmembrane region" description="Helical" evidence="6">
    <location>
        <begin position="74"/>
        <end position="92"/>
    </location>
</feature>
<dbReference type="RefSeq" id="WP_289503387.1">
    <property type="nucleotide sequence ID" value="NZ_CP116805.1"/>
</dbReference>
<reference evidence="7" key="1">
    <citation type="submission" date="2023-01" db="EMBL/GenBank/DDBJ databases">
        <title>The genome sequence of Kordiimonadaceae bacterium 6D33.</title>
        <authorList>
            <person name="Liu Y."/>
        </authorList>
    </citation>
    <scope>NUCLEOTIDE SEQUENCE</scope>
    <source>
        <strain evidence="7">6D33</strain>
    </source>
</reference>
<comment type="subcellular location">
    <subcellularLocation>
        <location evidence="1">Cell membrane</location>
        <topology evidence="1">Multi-pass membrane protein</topology>
    </subcellularLocation>
</comment>
<feature type="transmembrane region" description="Helical" evidence="6">
    <location>
        <begin position="40"/>
        <end position="62"/>
    </location>
</feature>
<organism evidence="7 8">
    <name type="scientific">Gimibacter soli</name>
    <dbReference type="NCBI Taxonomy" id="3024400"/>
    <lineage>
        <taxon>Bacteria</taxon>
        <taxon>Pseudomonadati</taxon>
        <taxon>Pseudomonadota</taxon>
        <taxon>Alphaproteobacteria</taxon>
        <taxon>Kordiimonadales</taxon>
        <taxon>Temperatibacteraceae</taxon>
        <taxon>Gimibacter</taxon>
    </lineage>
</organism>
<dbReference type="Proteomes" id="UP001217500">
    <property type="component" value="Chromosome"/>
</dbReference>
<evidence type="ECO:0000256" key="5">
    <source>
        <dbReference type="ARBA" id="ARBA00023136"/>
    </source>
</evidence>
<dbReference type="InterPro" id="IPR001123">
    <property type="entry name" value="LeuE-type"/>
</dbReference>
<keyword evidence="2" id="KW-1003">Cell membrane</keyword>
<evidence type="ECO:0000256" key="2">
    <source>
        <dbReference type="ARBA" id="ARBA00022475"/>
    </source>
</evidence>
<evidence type="ECO:0000313" key="7">
    <source>
        <dbReference type="EMBL" id="WCL53787.1"/>
    </source>
</evidence>